<keyword evidence="5" id="KW-0472">Membrane</keyword>
<evidence type="ECO:0000256" key="1">
    <source>
        <dbReference type="ARBA" id="ARBA00004162"/>
    </source>
</evidence>
<evidence type="ECO:0000259" key="7">
    <source>
        <dbReference type="Pfam" id="PF13490"/>
    </source>
</evidence>
<dbReference type="EMBL" id="QQAZ01000001">
    <property type="protein sequence ID" value="RDI55669.1"/>
    <property type="molecule type" value="Genomic_DNA"/>
</dbReference>
<sequence length="73" mass="8129">MTAGSEWHGLSGAYVLDALTDAEQEVFERHLTWCSRCAQEVGELREVVVRLAECLACQPDPELRARILADLAE</sequence>
<evidence type="ECO:0000313" key="9">
    <source>
        <dbReference type="Proteomes" id="UP000255355"/>
    </source>
</evidence>
<name>A0A370HJI7_9NOCA</name>
<evidence type="ECO:0000256" key="6">
    <source>
        <dbReference type="ARBA" id="ARBA00023163"/>
    </source>
</evidence>
<dbReference type="GO" id="GO:0006417">
    <property type="term" value="P:regulation of translation"/>
    <property type="evidence" value="ECO:0007669"/>
    <property type="project" value="TreeGrafter"/>
</dbReference>
<accession>A0A370HJI7</accession>
<dbReference type="OrthoDB" id="153510at2"/>
<proteinExistence type="predicted"/>
<comment type="subcellular location">
    <subcellularLocation>
        <location evidence="1">Cell membrane</location>
        <topology evidence="1">Single-pass membrane protein</topology>
    </subcellularLocation>
</comment>
<dbReference type="InterPro" id="IPR027383">
    <property type="entry name" value="Znf_put"/>
</dbReference>
<dbReference type="STRING" id="1210089.GCA_001613165_07690"/>
<dbReference type="Gene3D" id="1.10.10.1320">
    <property type="entry name" value="Anti-sigma factor, zinc-finger domain"/>
    <property type="match status" value="1"/>
</dbReference>
<dbReference type="PANTHER" id="PTHR37461:SF1">
    <property type="entry name" value="ANTI-SIGMA-K FACTOR RSKA"/>
    <property type="match status" value="1"/>
</dbReference>
<dbReference type="RefSeq" id="WP_068031931.1">
    <property type="nucleotide sequence ID" value="NZ_QQAZ01000001.1"/>
</dbReference>
<dbReference type="Pfam" id="PF13490">
    <property type="entry name" value="zf-HC2"/>
    <property type="match status" value="1"/>
</dbReference>
<dbReference type="Proteomes" id="UP000255355">
    <property type="component" value="Unassembled WGS sequence"/>
</dbReference>
<organism evidence="8 9">
    <name type="scientific">Nocardia mexicana</name>
    <dbReference type="NCBI Taxonomy" id="279262"/>
    <lineage>
        <taxon>Bacteria</taxon>
        <taxon>Bacillati</taxon>
        <taxon>Actinomycetota</taxon>
        <taxon>Actinomycetes</taxon>
        <taxon>Mycobacteriales</taxon>
        <taxon>Nocardiaceae</taxon>
        <taxon>Nocardia</taxon>
    </lineage>
</organism>
<dbReference type="InterPro" id="IPR051474">
    <property type="entry name" value="Anti-sigma-K/W_factor"/>
</dbReference>
<keyword evidence="4" id="KW-0805">Transcription regulation</keyword>
<evidence type="ECO:0000256" key="3">
    <source>
        <dbReference type="ARBA" id="ARBA00022989"/>
    </source>
</evidence>
<dbReference type="PANTHER" id="PTHR37461">
    <property type="entry name" value="ANTI-SIGMA-K FACTOR RSKA"/>
    <property type="match status" value="1"/>
</dbReference>
<evidence type="ECO:0000256" key="5">
    <source>
        <dbReference type="ARBA" id="ARBA00023136"/>
    </source>
</evidence>
<dbReference type="AlphaFoldDB" id="A0A370HJI7"/>
<keyword evidence="2" id="KW-0812">Transmembrane</keyword>
<reference evidence="8 9" key="1">
    <citation type="submission" date="2018-07" db="EMBL/GenBank/DDBJ databases">
        <title>Genomic Encyclopedia of Type Strains, Phase IV (KMG-IV): sequencing the most valuable type-strain genomes for metagenomic binning, comparative biology and taxonomic classification.</title>
        <authorList>
            <person name="Goeker M."/>
        </authorList>
    </citation>
    <scope>NUCLEOTIDE SEQUENCE [LARGE SCALE GENOMIC DNA]</scope>
    <source>
        <strain evidence="8 9">DSM 44952</strain>
    </source>
</reference>
<dbReference type="InterPro" id="IPR041916">
    <property type="entry name" value="Anti_sigma_zinc_sf"/>
</dbReference>
<keyword evidence="9" id="KW-1185">Reference proteome</keyword>
<keyword evidence="3" id="KW-1133">Transmembrane helix</keyword>
<dbReference type="GO" id="GO:0016989">
    <property type="term" value="F:sigma factor antagonist activity"/>
    <property type="evidence" value="ECO:0007669"/>
    <property type="project" value="TreeGrafter"/>
</dbReference>
<dbReference type="GO" id="GO:0005886">
    <property type="term" value="C:plasma membrane"/>
    <property type="evidence" value="ECO:0007669"/>
    <property type="project" value="UniProtKB-SubCell"/>
</dbReference>
<evidence type="ECO:0000313" key="8">
    <source>
        <dbReference type="EMBL" id="RDI55669.1"/>
    </source>
</evidence>
<evidence type="ECO:0000256" key="2">
    <source>
        <dbReference type="ARBA" id="ARBA00022692"/>
    </source>
</evidence>
<evidence type="ECO:0000256" key="4">
    <source>
        <dbReference type="ARBA" id="ARBA00023015"/>
    </source>
</evidence>
<protein>
    <submittedName>
        <fullName evidence="8">Putative zinc finger protein</fullName>
    </submittedName>
</protein>
<keyword evidence="6" id="KW-0804">Transcription</keyword>
<comment type="caution">
    <text evidence="8">The sequence shown here is derived from an EMBL/GenBank/DDBJ whole genome shotgun (WGS) entry which is preliminary data.</text>
</comment>
<gene>
    <name evidence="8" type="ORF">DFR68_101503</name>
</gene>
<feature type="domain" description="Putative zinc-finger" evidence="7">
    <location>
        <begin position="6"/>
        <end position="38"/>
    </location>
</feature>